<reference evidence="2" key="1">
    <citation type="submission" date="2022-11" db="UniProtKB">
        <authorList>
            <consortium name="WormBaseParasite"/>
        </authorList>
    </citation>
    <scope>IDENTIFICATION</scope>
</reference>
<protein>
    <submittedName>
        <fullName evidence="2">Uncharacterized protein</fullName>
    </submittedName>
</protein>
<dbReference type="Proteomes" id="UP000887580">
    <property type="component" value="Unplaced"/>
</dbReference>
<sequence>MSDVSALNDVILQKPMVMAPKIERGKTSPTTLSSPPPPLQPPPPGSFNFLFPPG</sequence>
<organism evidence="1 2">
    <name type="scientific">Panagrolaimus sp. PS1159</name>
    <dbReference type="NCBI Taxonomy" id="55785"/>
    <lineage>
        <taxon>Eukaryota</taxon>
        <taxon>Metazoa</taxon>
        <taxon>Ecdysozoa</taxon>
        <taxon>Nematoda</taxon>
        <taxon>Chromadorea</taxon>
        <taxon>Rhabditida</taxon>
        <taxon>Tylenchina</taxon>
        <taxon>Panagrolaimomorpha</taxon>
        <taxon>Panagrolaimoidea</taxon>
        <taxon>Panagrolaimidae</taxon>
        <taxon>Panagrolaimus</taxon>
    </lineage>
</organism>
<proteinExistence type="predicted"/>
<accession>A0AC35GMV1</accession>
<dbReference type="WBParaSite" id="PS1159_v2.g6620.t1">
    <property type="protein sequence ID" value="PS1159_v2.g6620.t1"/>
    <property type="gene ID" value="PS1159_v2.g6620"/>
</dbReference>
<evidence type="ECO:0000313" key="2">
    <source>
        <dbReference type="WBParaSite" id="PS1159_v2.g6620.t1"/>
    </source>
</evidence>
<evidence type="ECO:0000313" key="1">
    <source>
        <dbReference type="Proteomes" id="UP000887580"/>
    </source>
</evidence>
<name>A0AC35GMV1_9BILA</name>